<evidence type="ECO:0000256" key="1">
    <source>
        <dbReference type="ARBA" id="ARBA00004196"/>
    </source>
</evidence>
<keyword evidence="5" id="KW-0249">Electron transport</keyword>
<dbReference type="InterPro" id="IPR012286">
    <property type="entry name" value="Tetrahaem_cytochrome"/>
</dbReference>
<keyword evidence="4" id="KW-0479">Metal-binding</keyword>
<proteinExistence type="predicted"/>
<evidence type="ECO:0000256" key="4">
    <source>
        <dbReference type="ARBA" id="ARBA00022723"/>
    </source>
</evidence>
<protein>
    <submittedName>
        <fullName evidence="9">Salivary glue protein Sgs-3</fullName>
    </submittedName>
</protein>
<evidence type="ECO:0000313" key="9">
    <source>
        <dbReference type="EMBL" id="THG38369.1"/>
    </source>
</evidence>
<dbReference type="AlphaFoldDB" id="A0A4S4G437"/>
<evidence type="ECO:0000313" key="10">
    <source>
        <dbReference type="Proteomes" id="UP000308978"/>
    </source>
</evidence>
<dbReference type="GO" id="GO:0030313">
    <property type="term" value="C:cell envelope"/>
    <property type="evidence" value="ECO:0007669"/>
    <property type="project" value="UniProtKB-SubCell"/>
</dbReference>
<dbReference type="RefSeq" id="WP_136433160.1">
    <property type="nucleotide sequence ID" value="NZ_CAQMYJ010000001.1"/>
</dbReference>
<keyword evidence="7" id="KW-0472">Membrane</keyword>
<evidence type="ECO:0000256" key="5">
    <source>
        <dbReference type="ARBA" id="ARBA00022982"/>
    </source>
</evidence>
<name>A0A4S4G437_9ACTN</name>
<organism evidence="9 10">
    <name type="scientific">Adlercreutzia caecimuris</name>
    <dbReference type="NCBI Taxonomy" id="671266"/>
    <lineage>
        <taxon>Bacteria</taxon>
        <taxon>Bacillati</taxon>
        <taxon>Actinomycetota</taxon>
        <taxon>Coriobacteriia</taxon>
        <taxon>Eggerthellales</taxon>
        <taxon>Eggerthellaceae</taxon>
        <taxon>Adlercreutzia</taxon>
    </lineage>
</organism>
<comment type="caution">
    <text evidence="9">The sequence shown here is derived from an EMBL/GenBank/DDBJ whole genome shotgun (WGS) entry which is preliminary data.</text>
</comment>
<feature type="transmembrane region" description="Helical" evidence="7">
    <location>
        <begin position="29"/>
        <end position="50"/>
    </location>
</feature>
<keyword evidence="6" id="KW-0408">Iron</keyword>
<keyword evidence="7" id="KW-1133">Transmembrane helix</keyword>
<reference evidence="9 10" key="1">
    <citation type="submission" date="2019-04" db="EMBL/GenBank/DDBJ databases">
        <title>Microbes associate with the intestines of laboratory mice.</title>
        <authorList>
            <person name="Navarre W."/>
            <person name="Wong E."/>
            <person name="Huang K.C."/>
            <person name="Tropini C."/>
            <person name="Ng K."/>
            <person name="Yu B."/>
        </authorList>
    </citation>
    <scope>NUCLEOTIDE SEQUENCE [LARGE SCALE GENOMIC DNA]</scope>
    <source>
        <strain evidence="9 10">NM80_B27</strain>
    </source>
</reference>
<dbReference type="EMBL" id="SSTJ01000002">
    <property type="protein sequence ID" value="THG38369.1"/>
    <property type="molecule type" value="Genomic_DNA"/>
</dbReference>
<dbReference type="GO" id="GO:0046872">
    <property type="term" value="F:metal ion binding"/>
    <property type="evidence" value="ECO:0007669"/>
    <property type="project" value="UniProtKB-KW"/>
</dbReference>
<evidence type="ECO:0000259" key="8">
    <source>
        <dbReference type="Pfam" id="PF14537"/>
    </source>
</evidence>
<keyword evidence="2" id="KW-0813">Transport</keyword>
<gene>
    <name evidence="9" type="ORF">E5986_02855</name>
</gene>
<evidence type="ECO:0000256" key="2">
    <source>
        <dbReference type="ARBA" id="ARBA00022448"/>
    </source>
</evidence>
<accession>A0A4S4G437</accession>
<evidence type="ECO:0000256" key="6">
    <source>
        <dbReference type="ARBA" id="ARBA00023004"/>
    </source>
</evidence>
<sequence length="243" mass="26311">MSEEEKTAEVAAVEETEAAPAAKKARKKWPIVVGVVVAVLVVAGAGFWVWHEQPSFCNAICHTPMDPYLPTYEATPGEPATDKWGNQLETASGMLAAVHRADESSDITCMGCHVPTLSEQIGEGISWVTGNYEVMATQAGMHVVPEKSLEDLVAARGIEPDQFCLNEGCHNMTRDDLIKATEGMARNPHVPQHGEVACGDCHKAHRASVNYCSSCHNDAEIPEGWISAADDKKLVKELESMNK</sequence>
<evidence type="ECO:0000256" key="7">
    <source>
        <dbReference type="SAM" id="Phobius"/>
    </source>
</evidence>
<comment type="subcellular location">
    <subcellularLocation>
        <location evidence="1">Cell envelope</location>
    </subcellularLocation>
</comment>
<dbReference type="InterPro" id="IPR038266">
    <property type="entry name" value="NapC/NirT_cytc_sf"/>
</dbReference>
<keyword evidence="7" id="KW-0812">Transmembrane</keyword>
<dbReference type="Gene3D" id="1.10.3820.10">
    <property type="entry name" value="Di-heme elbow motif domain"/>
    <property type="match status" value="1"/>
</dbReference>
<dbReference type="Pfam" id="PF14537">
    <property type="entry name" value="Cytochrom_c3_2"/>
    <property type="match status" value="1"/>
</dbReference>
<dbReference type="SUPFAM" id="SSF48695">
    <property type="entry name" value="Multiheme cytochromes"/>
    <property type="match status" value="1"/>
</dbReference>
<feature type="domain" description="Tetrahaem cytochrome" evidence="8">
    <location>
        <begin position="168"/>
        <end position="217"/>
    </location>
</feature>
<keyword evidence="3" id="KW-0349">Heme</keyword>
<dbReference type="Proteomes" id="UP000308978">
    <property type="component" value="Unassembled WGS sequence"/>
</dbReference>
<evidence type="ECO:0000256" key="3">
    <source>
        <dbReference type="ARBA" id="ARBA00022617"/>
    </source>
</evidence>
<dbReference type="Gene3D" id="1.10.1130.10">
    <property type="entry name" value="Flavocytochrome C3, Chain A"/>
    <property type="match status" value="1"/>
</dbReference>
<dbReference type="InterPro" id="IPR036280">
    <property type="entry name" value="Multihaem_cyt_sf"/>
</dbReference>